<dbReference type="HAMAP" id="MF_01974">
    <property type="entry name" value="MetAP_1"/>
    <property type="match status" value="1"/>
</dbReference>
<evidence type="ECO:0000313" key="10">
    <source>
        <dbReference type="EMBL" id="RDB80522.1"/>
    </source>
</evidence>
<evidence type="ECO:0000313" key="12">
    <source>
        <dbReference type="Proteomes" id="UP000253970"/>
    </source>
</evidence>
<dbReference type="EMBL" id="PPTX01000005">
    <property type="protein sequence ID" value="RDB80522.1"/>
    <property type="molecule type" value="Genomic_DNA"/>
</dbReference>
<dbReference type="GO" id="GO:0070006">
    <property type="term" value="F:metalloaminopeptidase activity"/>
    <property type="evidence" value="ECO:0007669"/>
    <property type="project" value="UniProtKB-UniRule"/>
</dbReference>
<feature type="binding site" evidence="6">
    <location>
        <position position="151"/>
    </location>
    <ligand>
        <name>a divalent metal cation</name>
        <dbReference type="ChEBI" id="CHEBI:60240"/>
        <label>1</label>
    </ligand>
</feature>
<evidence type="ECO:0000256" key="5">
    <source>
        <dbReference type="ARBA" id="ARBA00022801"/>
    </source>
</evidence>
<dbReference type="PRINTS" id="PR00599">
    <property type="entry name" value="MAPEPTIDASE"/>
</dbReference>
<keyword evidence="2 6" id="KW-0031">Aminopeptidase</keyword>
<feature type="binding site" evidence="6">
    <location>
        <position position="122"/>
    </location>
    <ligand>
        <name>substrate</name>
    </ligand>
</feature>
<comment type="function">
    <text evidence="1 6">Removes the N-terminal methionine from nascent proteins. The N-terminal methionine is often cleaved when the second residue in the primary sequence is small and uncharged (Met-Ala-, Cys, Gly, Pro, Ser, Thr, or Val). Requires deformylation of the N(alpha)-formylated initiator methionine before it can be hydrolyzed.</text>
</comment>
<dbReference type="PANTHER" id="PTHR43330:SF8">
    <property type="entry name" value="METHIONINE AMINOPEPTIDASE 1D, MITOCHONDRIAL"/>
    <property type="match status" value="1"/>
</dbReference>
<evidence type="ECO:0000256" key="6">
    <source>
        <dbReference type="HAMAP-Rule" id="MF_01974"/>
    </source>
</evidence>
<evidence type="ECO:0000313" key="11">
    <source>
        <dbReference type="Proteomes" id="UP000253752"/>
    </source>
</evidence>
<dbReference type="GeneID" id="69510180"/>
<feature type="binding site" evidence="6">
    <location>
        <position position="279"/>
    </location>
    <ligand>
        <name>a divalent metal cation</name>
        <dbReference type="ChEBI" id="CHEBI:60240"/>
        <label>2</label>
        <note>catalytic</note>
    </ligand>
</feature>
<sequence length="294" mass="31985">MYDGRTNPGRNDECWCGSGKKYKKCHLAFDERLQSMYEQGFELPERASLKSAADIEGIKRSAAINIGVLDYVAERIGPGTTTEEVDRWVHDYTVEHGGIPADLGYEGYPKSVCTSINDVVCHGIPSEDDVLREGDIVNVDCSTILDGYYSDSSRMFCIGAVSPERQRLVDETKKAMEAGLAAIEPWGLLGDVGAAVNAYAKAQGFSVVREFGGHGIGFDFHEDPFVSHVSEPGTGMVLVPGLVFTIEPMVNAGEAPIDMSDPNGWTVRTADGSDTAQWEVQVAITEDGYELLSW</sequence>
<dbReference type="InterPro" id="IPR002467">
    <property type="entry name" value="Pept_M24A_MAP1"/>
</dbReference>
<protein>
    <recommendedName>
        <fullName evidence="6 7">Methionine aminopeptidase</fullName>
        <shortName evidence="6">MAP</shortName>
        <shortName evidence="6">MetAP</shortName>
        <ecNumber evidence="6 7">3.4.11.18</ecNumber>
    </recommendedName>
    <alternativeName>
        <fullName evidence="6">Peptidase M</fullName>
    </alternativeName>
</protein>
<comment type="similarity">
    <text evidence="6">Belongs to the peptidase M24A family. Methionine aminopeptidase type 1 subfamily.</text>
</comment>
<feature type="binding site" evidence="6">
    <location>
        <position position="221"/>
    </location>
    <ligand>
        <name>substrate</name>
    </ligand>
</feature>
<dbReference type="GO" id="GO:0004239">
    <property type="term" value="F:initiator methionyl aminopeptidase activity"/>
    <property type="evidence" value="ECO:0007669"/>
    <property type="project" value="UniProtKB-UniRule"/>
</dbReference>
<keyword evidence="3 6" id="KW-0645">Protease</keyword>
<accession>A0A369MKF2</accession>
<dbReference type="GO" id="GO:0046872">
    <property type="term" value="F:metal ion binding"/>
    <property type="evidence" value="ECO:0007669"/>
    <property type="project" value="UniProtKB-UniRule"/>
</dbReference>
<dbReference type="Proteomes" id="UP000253970">
    <property type="component" value="Unassembled WGS sequence"/>
</dbReference>
<dbReference type="InterPro" id="IPR001714">
    <property type="entry name" value="Pept_M24_MAP"/>
</dbReference>
<evidence type="ECO:0000313" key="9">
    <source>
        <dbReference type="EMBL" id="RDB72486.1"/>
    </source>
</evidence>
<keyword evidence="4 6" id="KW-0479">Metal-binding</keyword>
<comment type="cofactor">
    <cofactor evidence="6">
        <name>Co(2+)</name>
        <dbReference type="ChEBI" id="CHEBI:48828"/>
    </cofactor>
    <cofactor evidence="6">
        <name>Zn(2+)</name>
        <dbReference type="ChEBI" id="CHEBI:29105"/>
    </cofactor>
    <cofactor evidence="6">
        <name>Mn(2+)</name>
        <dbReference type="ChEBI" id="CHEBI:29035"/>
    </cofactor>
    <cofactor evidence="6">
        <name>Fe(2+)</name>
        <dbReference type="ChEBI" id="CHEBI:29033"/>
    </cofactor>
    <text evidence="6">Binds 2 divalent metal cations per subunit. Has a high-affinity and a low affinity metal-binding site. The true nature of the physiological cofactor is under debate. The enzyme is active with cobalt, zinc, manganese or divalent iron ions. Most likely, methionine aminopeptidases function as mononuclear Fe(2+)-metalloproteases under physiological conditions, and the catalytically relevant metal-binding site has been assigned to the histidine-containing high-affinity site.</text>
</comment>
<feature type="binding site" evidence="6">
    <location>
        <position position="279"/>
    </location>
    <ligand>
        <name>a divalent metal cation</name>
        <dbReference type="ChEBI" id="CHEBI:60240"/>
        <label>1</label>
    </ligand>
</feature>
<dbReference type="Pfam" id="PF02810">
    <property type="entry name" value="SEC-C"/>
    <property type="match status" value="1"/>
</dbReference>
<dbReference type="Pfam" id="PF00557">
    <property type="entry name" value="Peptidase_M24"/>
    <property type="match status" value="1"/>
</dbReference>
<feature type="binding site" evidence="6">
    <location>
        <position position="151"/>
    </location>
    <ligand>
        <name>a divalent metal cation</name>
        <dbReference type="ChEBI" id="CHEBI:60240"/>
        <label>2</label>
        <note>catalytic</note>
    </ligand>
</feature>
<dbReference type="PANTHER" id="PTHR43330">
    <property type="entry name" value="METHIONINE AMINOPEPTIDASE"/>
    <property type="match status" value="1"/>
</dbReference>
<reference evidence="11 12" key="1">
    <citation type="journal article" date="2018" name="Elife">
        <title>Discovery and characterization of a prevalent human gut bacterial enzyme sufficient for the inactivation of a family of plant toxins.</title>
        <authorList>
            <person name="Koppel N."/>
            <person name="Bisanz J.E."/>
            <person name="Pandelia M.E."/>
            <person name="Turnbaugh P.J."/>
            <person name="Balskus E.P."/>
        </authorList>
    </citation>
    <scope>NUCLEOTIDE SEQUENCE [LARGE SCALE GENOMIC DNA]</scope>
    <source>
        <strain evidence="10 11">MR1 #12</strain>
        <strain evidence="9 12">W1 BHI 6</strain>
    </source>
</reference>
<evidence type="ECO:0000259" key="8">
    <source>
        <dbReference type="Pfam" id="PF00557"/>
    </source>
</evidence>
<dbReference type="RefSeq" id="WP_009608735.1">
    <property type="nucleotide sequence ID" value="NZ_AP025575.1"/>
</dbReference>
<comment type="subunit">
    <text evidence="6">Monomer.</text>
</comment>
<dbReference type="NCBIfam" id="NF008970">
    <property type="entry name" value="PRK12318.1"/>
    <property type="match status" value="1"/>
</dbReference>
<dbReference type="GO" id="GO:0006508">
    <property type="term" value="P:proteolysis"/>
    <property type="evidence" value="ECO:0007669"/>
    <property type="project" value="UniProtKB-KW"/>
</dbReference>
<evidence type="ECO:0000256" key="1">
    <source>
        <dbReference type="ARBA" id="ARBA00002521"/>
    </source>
</evidence>
<dbReference type="SUPFAM" id="SSF103642">
    <property type="entry name" value="Sec-C motif"/>
    <property type="match status" value="1"/>
</dbReference>
<dbReference type="InterPro" id="IPR004027">
    <property type="entry name" value="SEC_C_motif"/>
</dbReference>
<evidence type="ECO:0000256" key="2">
    <source>
        <dbReference type="ARBA" id="ARBA00022438"/>
    </source>
</evidence>
<dbReference type="CDD" id="cd01086">
    <property type="entry name" value="MetAP1"/>
    <property type="match status" value="1"/>
</dbReference>
<keyword evidence="5 6" id="KW-0378">Hydrolase</keyword>
<comment type="catalytic activity">
    <reaction evidence="6 7">
        <text>Release of N-terminal amino acids, preferentially methionine, from peptides and arylamides.</text>
        <dbReference type="EC" id="3.4.11.18"/>
    </reaction>
</comment>
<evidence type="ECO:0000256" key="7">
    <source>
        <dbReference type="RuleBase" id="RU003653"/>
    </source>
</evidence>
<dbReference type="Proteomes" id="UP000253752">
    <property type="component" value="Unassembled WGS sequence"/>
</dbReference>
<evidence type="ECO:0000256" key="4">
    <source>
        <dbReference type="ARBA" id="ARBA00022723"/>
    </source>
</evidence>
<dbReference type="SUPFAM" id="SSF55920">
    <property type="entry name" value="Creatinase/aminopeptidase"/>
    <property type="match status" value="1"/>
</dbReference>
<dbReference type="NCBIfam" id="TIGR00500">
    <property type="entry name" value="met_pdase_I"/>
    <property type="match status" value="1"/>
</dbReference>
<dbReference type="InterPro" id="IPR000994">
    <property type="entry name" value="Pept_M24"/>
</dbReference>
<feature type="domain" description="Peptidase M24" evidence="8">
    <location>
        <begin position="56"/>
        <end position="286"/>
    </location>
</feature>
<gene>
    <name evidence="6" type="primary">map</name>
    <name evidence="10" type="ORF">C1872_04765</name>
    <name evidence="9" type="ORF">C1875_03175</name>
</gene>
<dbReference type="PROSITE" id="PS00680">
    <property type="entry name" value="MAP_1"/>
    <property type="match status" value="1"/>
</dbReference>
<organism evidence="9 12">
    <name type="scientific">Eggerthella lenta</name>
    <name type="common">Eubacterium lentum</name>
    <dbReference type="NCBI Taxonomy" id="84112"/>
    <lineage>
        <taxon>Bacteria</taxon>
        <taxon>Bacillati</taxon>
        <taxon>Actinomycetota</taxon>
        <taxon>Coriobacteriia</taxon>
        <taxon>Eggerthellales</taxon>
        <taxon>Eggerthellaceae</taxon>
        <taxon>Eggerthella</taxon>
    </lineage>
</organism>
<dbReference type="AlphaFoldDB" id="A0A369MKF2"/>
<feature type="binding site" evidence="6">
    <location>
        <position position="247"/>
    </location>
    <ligand>
        <name>a divalent metal cation</name>
        <dbReference type="ChEBI" id="CHEBI:60240"/>
        <label>2</label>
        <note>catalytic</note>
    </ligand>
</feature>
<dbReference type="Gene3D" id="3.10.450.50">
    <property type="match status" value="1"/>
</dbReference>
<dbReference type="EMBL" id="PPTU01000003">
    <property type="protein sequence ID" value="RDB72486.1"/>
    <property type="molecule type" value="Genomic_DNA"/>
</dbReference>
<feature type="binding site" evidence="6">
    <location>
        <position position="140"/>
    </location>
    <ligand>
        <name>a divalent metal cation</name>
        <dbReference type="ChEBI" id="CHEBI:60240"/>
        <label>1</label>
    </ligand>
</feature>
<comment type="caution">
    <text evidence="9">The sequence shown here is derived from an EMBL/GenBank/DDBJ whole genome shotgun (WGS) entry which is preliminary data.</text>
</comment>
<feature type="binding site" evidence="6">
    <location>
        <position position="214"/>
    </location>
    <ligand>
        <name>a divalent metal cation</name>
        <dbReference type="ChEBI" id="CHEBI:60240"/>
        <label>2</label>
        <note>catalytic</note>
    </ligand>
</feature>
<dbReference type="InterPro" id="IPR036005">
    <property type="entry name" value="Creatinase/aminopeptidase-like"/>
</dbReference>
<name>A0A369MKF2_EGGLN</name>
<proteinExistence type="inferred from homology"/>
<dbReference type="EC" id="3.4.11.18" evidence="6 7"/>
<evidence type="ECO:0000256" key="3">
    <source>
        <dbReference type="ARBA" id="ARBA00022670"/>
    </source>
</evidence>
<dbReference type="Gene3D" id="3.90.230.10">
    <property type="entry name" value="Creatinase/methionine aminopeptidase superfamily"/>
    <property type="match status" value="1"/>
</dbReference>